<evidence type="ECO:0000256" key="1">
    <source>
        <dbReference type="ARBA" id="ARBA00004141"/>
    </source>
</evidence>
<proteinExistence type="inferred from homology"/>
<dbReference type="AlphaFoldDB" id="A0AAE3ZAJ0"/>
<dbReference type="CDD" id="cd15904">
    <property type="entry name" value="TSPO_MBR"/>
    <property type="match status" value="1"/>
</dbReference>
<dbReference type="Pfam" id="PF03073">
    <property type="entry name" value="TspO_MBR"/>
    <property type="match status" value="1"/>
</dbReference>
<evidence type="ECO:0000256" key="3">
    <source>
        <dbReference type="ARBA" id="ARBA00022692"/>
    </source>
</evidence>
<dbReference type="PIRSF" id="PIRSF005859">
    <property type="entry name" value="PBR"/>
    <property type="match status" value="1"/>
</dbReference>
<gene>
    <name evidence="7" type="ORF">JOF55_000242</name>
</gene>
<dbReference type="Proteomes" id="UP001180845">
    <property type="component" value="Unassembled WGS sequence"/>
</dbReference>
<keyword evidence="5 6" id="KW-0472">Membrane</keyword>
<feature type="transmembrane region" description="Helical" evidence="6">
    <location>
        <begin position="12"/>
        <end position="34"/>
    </location>
</feature>
<accession>A0AAE3ZAJ0</accession>
<feature type="transmembrane region" description="Helical" evidence="6">
    <location>
        <begin position="87"/>
        <end position="105"/>
    </location>
</feature>
<keyword evidence="3 6" id="KW-0812">Transmembrane</keyword>
<dbReference type="Gene3D" id="1.20.1260.100">
    <property type="entry name" value="TspO/MBR protein"/>
    <property type="match status" value="1"/>
</dbReference>
<feature type="transmembrane region" description="Helical" evidence="6">
    <location>
        <begin position="54"/>
        <end position="75"/>
    </location>
</feature>
<organism evidence="7 8">
    <name type="scientific">Haloactinomyces albus</name>
    <dbReference type="NCBI Taxonomy" id="1352928"/>
    <lineage>
        <taxon>Bacteria</taxon>
        <taxon>Bacillati</taxon>
        <taxon>Actinomycetota</taxon>
        <taxon>Actinomycetes</taxon>
        <taxon>Actinopolysporales</taxon>
        <taxon>Actinopolysporaceae</taxon>
        <taxon>Haloactinomyces</taxon>
    </lineage>
</organism>
<evidence type="ECO:0000256" key="4">
    <source>
        <dbReference type="ARBA" id="ARBA00022989"/>
    </source>
</evidence>
<evidence type="ECO:0000313" key="8">
    <source>
        <dbReference type="Proteomes" id="UP001180845"/>
    </source>
</evidence>
<comment type="caution">
    <text evidence="7">The sequence shown here is derived from an EMBL/GenBank/DDBJ whole genome shotgun (WGS) entry which is preliminary data.</text>
</comment>
<evidence type="ECO:0000313" key="7">
    <source>
        <dbReference type="EMBL" id="MDR7300061.1"/>
    </source>
</evidence>
<dbReference type="FunFam" id="1.20.1260.100:FF:000001">
    <property type="entry name" value="translocator protein 2"/>
    <property type="match status" value="1"/>
</dbReference>
<dbReference type="InterPro" id="IPR004307">
    <property type="entry name" value="TspO_MBR"/>
</dbReference>
<comment type="similarity">
    <text evidence="2">Belongs to the TspO/BZRP family.</text>
</comment>
<evidence type="ECO:0000256" key="5">
    <source>
        <dbReference type="ARBA" id="ARBA00023136"/>
    </source>
</evidence>
<dbReference type="RefSeq" id="WP_310268199.1">
    <property type="nucleotide sequence ID" value="NZ_JAVDXW010000001.1"/>
</dbReference>
<dbReference type="PANTHER" id="PTHR10057:SF0">
    <property type="entry name" value="TRANSLOCATOR PROTEIN"/>
    <property type="match status" value="1"/>
</dbReference>
<dbReference type="InterPro" id="IPR038330">
    <property type="entry name" value="TspO/MBR-related_sf"/>
</dbReference>
<feature type="transmembrane region" description="Helical" evidence="6">
    <location>
        <begin position="111"/>
        <end position="132"/>
    </location>
</feature>
<feature type="transmembrane region" description="Helical" evidence="6">
    <location>
        <begin position="139"/>
        <end position="161"/>
    </location>
</feature>
<reference evidence="7" key="1">
    <citation type="submission" date="2023-07" db="EMBL/GenBank/DDBJ databases">
        <title>Sequencing the genomes of 1000 actinobacteria strains.</title>
        <authorList>
            <person name="Klenk H.-P."/>
        </authorList>
    </citation>
    <scope>NUCLEOTIDE SEQUENCE</scope>
    <source>
        <strain evidence="7">DSM 45977</strain>
    </source>
</reference>
<evidence type="ECO:0000256" key="6">
    <source>
        <dbReference type="SAM" id="Phobius"/>
    </source>
</evidence>
<evidence type="ECO:0000256" key="2">
    <source>
        <dbReference type="ARBA" id="ARBA00007524"/>
    </source>
</evidence>
<keyword evidence="8" id="KW-1185">Reference proteome</keyword>
<dbReference type="PANTHER" id="PTHR10057">
    <property type="entry name" value="PERIPHERAL-TYPE BENZODIAZEPINE RECEPTOR"/>
    <property type="match status" value="1"/>
</dbReference>
<dbReference type="GO" id="GO:0016020">
    <property type="term" value="C:membrane"/>
    <property type="evidence" value="ECO:0007669"/>
    <property type="project" value="UniProtKB-SubCell"/>
</dbReference>
<protein>
    <submittedName>
        <fullName evidence="7">Tryptophan-rich sensory protein</fullName>
    </submittedName>
</protein>
<dbReference type="EMBL" id="JAVDXW010000001">
    <property type="protein sequence ID" value="MDR7300061.1"/>
    <property type="molecule type" value="Genomic_DNA"/>
</dbReference>
<name>A0AAE3ZAJ0_9ACTN</name>
<keyword evidence="4 6" id="KW-1133">Transmembrane helix</keyword>
<sequence>MTRTRTTSRRRSAAGAGVFTGLVTAAAAVGSVAAGSADRTYSALRLPAWAPPAWLFGPVWSVLYAMIAASGWLLWRNAGGIAPARPALGCYAGQLVLNAVWPPLFFGARRYGLALIEILLLVMVLIATLVLFARRHRIAAGLLLPYLGWTIFAACLNAAIWKLNR</sequence>
<comment type="subcellular location">
    <subcellularLocation>
        <location evidence="1">Membrane</location>
        <topology evidence="1">Multi-pass membrane protein</topology>
    </subcellularLocation>
</comment>
<dbReference type="GO" id="GO:0033013">
    <property type="term" value="P:tetrapyrrole metabolic process"/>
    <property type="evidence" value="ECO:0007669"/>
    <property type="project" value="UniProtKB-ARBA"/>
</dbReference>